<feature type="compositionally biased region" description="Polar residues" evidence="4">
    <location>
        <begin position="223"/>
        <end position="236"/>
    </location>
</feature>
<evidence type="ECO:0000256" key="1">
    <source>
        <dbReference type="ARBA" id="ARBA00022737"/>
    </source>
</evidence>
<dbReference type="InterPro" id="IPR019734">
    <property type="entry name" value="TPR_rpt"/>
</dbReference>
<dbReference type="Pfam" id="PF13181">
    <property type="entry name" value="TPR_8"/>
    <property type="match status" value="1"/>
</dbReference>
<feature type="compositionally biased region" description="Low complexity" evidence="4">
    <location>
        <begin position="81"/>
        <end position="91"/>
    </location>
</feature>
<feature type="compositionally biased region" description="Polar residues" evidence="4">
    <location>
        <begin position="138"/>
        <end position="165"/>
    </location>
</feature>
<feature type="compositionally biased region" description="Basic residues" evidence="4">
    <location>
        <begin position="99"/>
        <end position="110"/>
    </location>
</feature>
<dbReference type="OrthoDB" id="5986190at2759"/>
<gene>
    <name evidence="5" type="ORF">IV203_015163</name>
</gene>
<accession>A0A9K3PVD7</accession>
<feature type="compositionally biased region" description="Basic and acidic residues" evidence="4">
    <location>
        <begin position="237"/>
        <end position="247"/>
    </location>
</feature>
<dbReference type="PROSITE" id="PS50005">
    <property type="entry name" value="TPR"/>
    <property type="match status" value="1"/>
</dbReference>
<dbReference type="PANTHER" id="PTHR45641">
    <property type="entry name" value="TETRATRICOPEPTIDE REPEAT PROTEIN (AFU_ORTHOLOGUE AFUA_6G03870)"/>
    <property type="match status" value="1"/>
</dbReference>
<organism evidence="5 6">
    <name type="scientific">Nitzschia inconspicua</name>
    <dbReference type="NCBI Taxonomy" id="303405"/>
    <lineage>
        <taxon>Eukaryota</taxon>
        <taxon>Sar</taxon>
        <taxon>Stramenopiles</taxon>
        <taxon>Ochrophyta</taxon>
        <taxon>Bacillariophyta</taxon>
        <taxon>Bacillariophyceae</taxon>
        <taxon>Bacillariophycidae</taxon>
        <taxon>Bacillariales</taxon>
        <taxon>Bacillariaceae</taxon>
        <taxon>Nitzschia</taxon>
    </lineage>
</organism>
<feature type="repeat" description="TPR" evidence="3">
    <location>
        <begin position="549"/>
        <end position="582"/>
    </location>
</feature>
<evidence type="ECO:0000256" key="4">
    <source>
        <dbReference type="SAM" id="MobiDB-lite"/>
    </source>
</evidence>
<keyword evidence="1" id="KW-0677">Repeat</keyword>
<proteinExistence type="predicted"/>
<dbReference type="SMART" id="SM00028">
    <property type="entry name" value="TPR"/>
    <property type="match status" value="6"/>
</dbReference>
<keyword evidence="6" id="KW-1185">Reference proteome</keyword>
<keyword evidence="2 3" id="KW-0802">TPR repeat</keyword>
<evidence type="ECO:0000256" key="3">
    <source>
        <dbReference type="PROSITE-ProRule" id="PRU00339"/>
    </source>
</evidence>
<protein>
    <submittedName>
        <fullName evidence="5">Expressed tetratricopeptide repeat protein</fullName>
    </submittedName>
</protein>
<reference evidence="5" key="1">
    <citation type="journal article" date="2021" name="Sci. Rep.">
        <title>Diploid genomic architecture of Nitzschia inconspicua, an elite biomass production diatom.</title>
        <authorList>
            <person name="Oliver A."/>
            <person name="Podell S."/>
            <person name="Pinowska A."/>
            <person name="Traller J.C."/>
            <person name="Smith S.R."/>
            <person name="McClure R."/>
            <person name="Beliaev A."/>
            <person name="Bohutskyi P."/>
            <person name="Hill E.A."/>
            <person name="Rabines A."/>
            <person name="Zheng H."/>
            <person name="Allen L.Z."/>
            <person name="Kuo A."/>
            <person name="Grigoriev I.V."/>
            <person name="Allen A.E."/>
            <person name="Hazlebeck D."/>
            <person name="Allen E.E."/>
        </authorList>
    </citation>
    <scope>NUCLEOTIDE SEQUENCE</scope>
    <source>
        <strain evidence="5">Hildebrandi</strain>
    </source>
</reference>
<dbReference type="PANTHER" id="PTHR45641:SF19">
    <property type="entry name" value="NEPHROCYSTIN-3"/>
    <property type="match status" value="1"/>
</dbReference>
<dbReference type="Proteomes" id="UP000693970">
    <property type="component" value="Unassembled WGS sequence"/>
</dbReference>
<dbReference type="Pfam" id="PF13424">
    <property type="entry name" value="TPR_12"/>
    <property type="match status" value="1"/>
</dbReference>
<evidence type="ECO:0000313" key="6">
    <source>
        <dbReference type="Proteomes" id="UP000693970"/>
    </source>
</evidence>
<feature type="region of interest" description="Disordered" evidence="4">
    <location>
        <begin position="1"/>
        <end position="165"/>
    </location>
</feature>
<feature type="region of interest" description="Disordered" evidence="4">
    <location>
        <begin position="290"/>
        <end position="325"/>
    </location>
</feature>
<feature type="region of interest" description="Disordered" evidence="4">
    <location>
        <begin position="178"/>
        <end position="260"/>
    </location>
</feature>
<feature type="compositionally biased region" description="Basic and acidic residues" evidence="4">
    <location>
        <begin position="111"/>
        <end position="129"/>
    </location>
</feature>
<dbReference type="AlphaFoldDB" id="A0A9K3PVD7"/>
<evidence type="ECO:0000256" key="2">
    <source>
        <dbReference type="ARBA" id="ARBA00022803"/>
    </source>
</evidence>
<name>A0A9K3PVD7_9STRA</name>
<reference evidence="5" key="2">
    <citation type="submission" date="2021-04" db="EMBL/GenBank/DDBJ databases">
        <authorList>
            <person name="Podell S."/>
        </authorList>
    </citation>
    <scope>NUCLEOTIDE SEQUENCE</scope>
    <source>
        <strain evidence="5">Hildebrandi</strain>
    </source>
</reference>
<feature type="compositionally biased region" description="Polar residues" evidence="4">
    <location>
        <begin position="187"/>
        <end position="199"/>
    </location>
</feature>
<feature type="compositionally biased region" description="Polar residues" evidence="4">
    <location>
        <begin position="291"/>
        <end position="319"/>
    </location>
</feature>
<dbReference type="EMBL" id="JAGRRH010000014">
    <property type="protein sequence ID" value="KAG7358574.1"/>
    <property type="molecule type" value="Genomic_DNA"/>
</dbReference>
<sequence length="822" mass="91645">MSETIEVRAESPAMRESWTSKVAKRFVSTRRLSSDGPGNRSRRSSNDSRGSSGGGGGYQSEGNNSFGTRGSGNIVVSRPHSSASLGSLADSGGEDSQKNKRRDRWSRRNRRESDHPLSRARQMREKVRNSMDNAYLGDTSQLKSTSDHQTFQRSKSGGSIPMNRQVNVNVLSRFLTSTSKHTKPNLPESSGDSGDTCNKLTDEEPDFNNGADLQAVVGHFTPGGSSRGLTSSMSKNEGQRYRRRSNESVESVGPSGPKFLAPISKVSTTVLMSSRNLLASAVPVALRRNSSDGSVISTPSTGGTPRRSSNGSGAISPRQSVEELSYETKQARLQKLGEDMAKCGELDLAIDIWKESLELAQENKDTLANRTEIMCVLMELHFQNSIEKRTTNNERDEEEPKRRSTMNTVHSMTTGSFHSAFSDDDLGTQPKNRSAYYHERQAQRYVHRIKPAMVKSSWIRCSPGLLDFLSEAEAWELALIVAEKLINDAPPVPYGEPPVDPQHLATLHFQVASQKLESHKQGEALQHLQETVKCLQQVPRPKRNVVMYSQVLQLLASEYHQQGSSSLALEAYEELLDSTPTENQANICCQMAEIYINEGQLDMALEKLESAALKMDNKDQGSSGVIRLQLLQTKGDVLFRLGRMDASMLVYQQALQEAKNPADQAKLLYTMGRLCIRLRRTREAIYFFSRELEITKQELGSNHLSVSHIYHELAKLYDEGLGEQKMALMKYNKALQIELAVLQECHFGVATCQKCNPIAHRMCEMHSSMHTQVTNQIRETKKSQGRMHFKLGDFDKAVRTSLFNEQAPTGMAKRNSLSSRIR</sequence>
<evidence type="ECO:0000313" key="5">
    <source>
        <dbReference type="EMBL" id="KAG7358574.1"/>
    </source>
</evidence>
<comment type="caution">
    <text evidence="5">The sequence shown here is derived from an EMBL/GenBank/DDBJ whole genome shotgun (WGS) entry which is preliminary data.</text>
</comment>